<dbReference type="InterPro" id="IPR013767">
    <property type="entry name" value="PAS_fold"/>
</dbReference>
<dbReference type="SUPFAM" id="SSF55874">
    <property type="entry name" value="ATPase domain of HSP90 chaperone/DNA topoisomerase II/histidine kinase"/>
    <property type="match status" value="1"/>
</dbReference>
<keyword evidence="5" id="KW-0547">Nucleotide-binding</keyword>
<keyword evidence="3" id="KW-0597">Phosphoprotein</keyword>
<dbReference type="PROSITE" id="PS50109">
    <property type="entry name" value="HIS_KIN"/>
    <property type="match status" value="1"/>
</dbReference>
<evidence type="ECO:0000256" key="8">
    <source>
        <dbReference type="ARBA" id="ARBA00023012"/>
    </source>
</evidence>
<keyword evidence="8" id="KW-0902">Two-component regulatory system</keyword>
<dbReference type="GO" id="GO:0000155">
    <property type="term" value="F:phosphorelay sensor kinase activity"/>
    <property type="evidence" value="ECO:0007669"/>
    <property type="project" value="InterPro"/>
</dbReference>
<evidence type="ECO:0000256" key="9">
    <source>
        <dbReference type="SAM" id="MobiDB-lite"/>
    </source>
</evidence>
<reference evidence="11 12" key="1">
    <citation type="submission" date="2018-04" db="EMBL/GenBank/DDBJ databases">
        <title>Thalassorhabdus spongiae gen. nov., sp. nov., isolated from a marine sponge in South-West Iceland.</title>
        <authorList>
            <person name="Knobloch S."/>
            <person name="Daussin A."/>
            <person name="Johannsson R."/>
            <person name="Marteinsson V.T."/>
        </authorList>
    </citation>
    <scope>NUCLEOTIDE SEQUENCE [LARGE SCALE GENOMIC DNA]</scope>
    <source>
        <strain evidence="11 12">Hp12</strain>
    </source>
</reference>
<keyword evidence="12" id="KW-1185">Reference proteome</keyword>
<proteinExistence type="predicted"/>
<dbReference type="EC" id="2.7.13.3" evidence="2"/>
<keyword evidence="4" id="KW-0808">Transferase</keyword>
<evidence type="ECO:0000313" key="11">
    <source>
        <dbReference type="EMBL" id="PVZ67661.1"/>
    </source>
</evidence>
<dbReference type="Pfam" id="PF02518">
    <property type="entry name" value="HATPase_c"/>
    <property type="match status" value="1"/>
</dbReference>
<dbReference type="EMBL" id="QDDL01000006">
    <property type="protein sequence ID" value="PVZ67661.1"/>
    <property type="molecule type" value="Genomic_DNA"/>
</dbReference>
<dbReference type="NCBIfam" id="NF008293">
    <property type="entry name" value="PRK11073.1"/>
    <property type="match status" value="1"/>
</dbReference>
<dbReference type="SMART" id="SM00387">
    <property type="entry name" value="HATPase_c"/>
    <property type="match status" value="1"/>
</dbReference>
<name>A0A2V1GRM9_9GAMM</name>
<dbReference type="InterPro" id="IPR003594">
    <property type="entry name" value="HATPase_dom"/>
</dbReference>
<dbReference type="InterPro" id="IPR036890">
    <property type="entry name" value="HATPase_C_sf"/>
</dbReference>
<evidence type="ECO:0000256" key="5">
    <source>
        <dbReference type="ARBA" id="ARBA00022741"/>
    </source>
</evidence>
<evidence type="ECO:0000256" key="7">
    <source>
        <dbReference type="ARBA" id="ARBA00022840"/>
    </source>
</evidence>
<dbReference type="InterPro" id="IPR005467">
    <property type="entry name" value="His_kinase_dom"/>
</dbReference>
<sequence length="413" mass="46057">MKLKTSELQPSNKLLDSLSTSVMMLDEQLVIRYVNAAAEALLEISARRLTGLDVLDVFASHLFTKEKLSGVFGLGHPFAERELDLELPGNRHLLVDCFVSAMLESSGEQYLLLEMQPMERHRRINREESLRSQQQATQGMLRGLAHEVKNPLGGIRGAAQLLHGELTDPEQREYTDVIVAEADRLKVLVDQMLGPRQAPNMQPLNILKVLERVAQVLKAEYPEDIDFIRDYDPSIPDLMADKGMLIQSVLNITRNAVEAIKGQAINLYLDRNELPPTENIEPIAKGEITLRTRALRQFTIGHIRHRLVCRIDITDNGPGIPEDLLENIFYPMVTGRAEGTGLGLSIAQSLISRHQGLIECESHPGCTVFTILLPLQSNRPSKTNSQAKQSPQSMNNSPCVPDKNISAAMVEQQ</sequence>
<dbReference type="PANTHER" id="PTHR43065">
    <property type="entry name" value="SENSOR HISTIDINE KINASE"/>
    <property type="match status" value="1"/>
</dbReference>
<evidence type="ECO:0000313" key="12">
    <source>
        <dbReference type="Proteomes" id="UP000244906"/>
    </source>
</evidence>
<dbReference type="InterPro" id="IPR003661">
    <property type="entry name" value="HisK_dim/P_dom"/>
</dbReference>
<keyword evidence="7" id="KW-0067">ATP-binding</keyword>
<dbReference type="SMART" id="SM00388">
    <property type="entry name" value="HisKA"/>
    <property type="match status" value="1"/>
</dbReference>
<feature type="domain" description="Histidine kinase" evidence="10">
    <location>
        <begin position="143"/>
        <end position="377"/>
    </location>
</feature>
<dbReference type="Gene3D" id="1.10.287.130">
    <property type="match status" value="1"/>
</dbReference>
<dbReference type="Gene3D" id="3.30.565.10">
    <property type="entry name" value="Histidine kinase-like ATPase, C-terminal domain"/>
    <property type="match status" value="1"/>
</dbReference>
<evidence type="ECO:0000256" key="1">
    <source>
        <dbReference type="ARBA" id="ARBA00000085"/>
    </source>
</evidence>
<dbReference type="PANTHER" id="PTHR43065:SF16">
    <property type="entry name" value="SENSORY HISTIDINE KINASE_PHOSPHATASE NTRB"/>
    <property type="match status" value="1"/>
</dbReference>
<evidence type="ECO:0000256" key="2">
    <source>
        <dbReference type="ARBA" id="ARBA00012438"/>
    </source>
</evidence>
<dbReference type="InterPro" id="IPR036097">
    <property type="entry name" value="HisK_dim/P_sf"/>
</dbReference>
<protein>
    <recommendedName>
        <fullName evidence="2">histidine kinase</fullName>
        <ecNumber evidence="2">2.7.13.3</ecNumber>
    </recommendedName>
</protein>
<dbReference type="CDD" id="cd00082">
    <property type="entry name" value="HisKA"/>
    <property type="match status" value="1"/>
</dbReference>
<evidence type="ECO:0000256" key="4">
    <source>
        <dbReference type="ARBA" id="ARBA00022679"/>
    </source>
</evidence>
<dbReference type="PRINTS" id="PR00344">
    <property type="entry name" value="BCTRLSENSOR"/>
</dbReference>
<dbReference type="GO" id="GO:0005524">
    <property type="term" value="F:ATP binding"/>
    <property type="evidence" value="ECO:0007669"/>
    <property type="project" value="UniProtKB-KW"/>
</dbReference>
<dbReference type="AlphaFoldDB" id="A0A2V1GRM9"/>
<comment type="caution">
    <text evidence="11">The sequence shown here is derived from an EMBL/GenBank/DDBJ whole genome shotgun (WGS) entry which is preliminary data.</text>
</comment>
<dbReference type="Pfam" id="PF00512">
    <property type="entry name" value="HisKA"/>
    <property type="match status" value="1"/>
</dbReference>
<keyword evidence="6 11" id="KW-0418">Kinase</keyword>
<accession>A0A2V1GRM9</accession>
<evidence type="ECO:0000259" key="10">
    <source>
        <dbReference type="PROSITE" id="PS50109"/>
    </source>
</evidence>
<dbReference type="InterPro" id="IPR004358">
    <property type="entry name" value="Sig_transdc_His_kin-like_C"/>
</dbReference>
<dbReference type="SUPFAM" id="SSF55785">
    <property type="entry name" value="PYP-like sensor domain (PAS domain)"/>
    <property type="match status" value="1"/>
</dbReference>
<dbReference type="OrthoDB" id="9789238at2"/>
<evidence type="ECO:0000256" key="3">
    <source>
        <dbReference type="ARBA" id="ARBA00022553"/>
    </source>
</evidence>
<dbReference type="Proteomes" id="UP000244906">
    <property type="component" value="Unassembled WGS sequence"/>
</dbReference>
<dbReference type="Pfam" id="PF00989">
    <property type="entry name" value="PAS"/>
    <property type="match status" value="1"/>
</dbReference>
<feature type="region of interest" description="Disordered" evidence="9">
    <location>
        <begin position="380"/>
        <end position="413"/>
    </location>
</feature>
<dbReference type="Gene3D" id="3.30.450.20">
    <property type="entry name" value="PAS domain"/>
    <property type="match status" value="1"/>
</dbReference>
<dbReference type="InterPro" id="IPR035965">
    <property type="entry name" value="PAS-like_dom_sf"/>
</dbReference>
<dbReference type="GO" id="GO:0006355">
    <property type="term" value="P:regulation of DNA-templated transcription"/>
    <property type="evidence" value="ECO:0007669"/>
    <property type="project" value="InterPro"/>
</dbReference>
<comment type="catalytic activity">
    <reaction evidence="1">
        <text>ATP + protein L-histidine = ADP + protein N-phospho-L-histidine.</text>
        <dbReference type="EC" id="2.7.13.3"/>
    </reaction>
</comment>
<feature type="compositionally biased region" description="Polar residues" evidence="9">
    <location>
        <begin position="380"/>
        <end position="398"/>
    </location>
</feature>
<dbReference type="RefSeq" id="WP_116687857.1">
    <property type="nucleotide sequence ID" value="NZ_CAWNYD010000006.1"/>
</dbReference>
<evidence type="ECO:0000256" key="6">
    <source>
        <dbReference type="ARBA" id="ARBA00022777"/>
    </source>
</evidence>
<dbReference type="SUPFAM" id="SSF47384">
    <property type="entry name" value="Homodimeric domain of signal transducing histidine kinase"/>
    <property type="match status" value="1"/>
</dbReference>
<organism evidence="11 12">
    <name type="scientific">Pelagibaculum spongiae</name>
    <dbReference type="NCBI Taxonomy" id="2080658"/>
    <lineage>
        <taxon>Bacteria</taxon>
        <taxon>Pseudomonadati</taxon>
        <taxon>Pseudomonadota</taxon>
        <taxon>Gammaproteobacteria</taxon>
        <taxon>Oceanospirillales</taxon>
        <taxon>Pelagibaculum</taxon>
    </lineage>
</organism>
<gene>
    <name evidence="11" type="ORF">DC094_14585</name>
</gene>